<protein>
    <recommendedName>
        <fullName evidence="2">histidine kinase</fullName>
        <ecNumber evidence="2">2.7.13.3</ecNumber>
    </recommendedName>
</protein>
<feature type="domain" description="Response regulatory" evidence="7">
    <location>
        <begin position="471"/>
        <end position="588"/>
    </location>
</feature>
<dbReference type="EMBL" id="JAMZEJ010000001">
    <property type="protein sequence ID" value="MCQ8239632.1"/>
    <property type="molecule type" value="Genomic_DNA"/>
</dbReference>
<evidence type="ECO:0000256" key="2">
    <source>
        <dbReference type="ARBA" id="ARBA00012438"/>
    </source>
</evidence>
<dbReference type="SMART" id="SM00448">
    <property type="entry name" value="REC"/>
    <property type="match status" value="1"/>
</dbReference>
<feature type="region of interest" description="Disordered" evidence="5">
    <location>
        <begin position="586"/>
        <end position="611"/>
    </location>
</feature>
<comment type="caution">
    <text evidence="10">The sequence shown here is derived from an EMBL/GenBank/DDBJ whole genome shotgun (WGS) entry which is preliminary data.</text>
</comment>
<feature type="domain" description="Histidine kinase" evidence="6">
    <location>
        <begin position="228"/>
        <end position="444"/>
    </location>
</feature>
<dbReference type="PANTHER" id="PTHR43065:SF42">
    <property type="entry name" value="TWO-COMPONENT SENSOR PPRA"/>
    <property type="match status" value="1"/>
</dbReference>
<comment type="catalytic activity">
    <reaction evidence="1">
        <text>ATP + protein L-histidine = ADP + protein N-phospho-L-histidine.</text>
        <dbReference type="EC" id="2.7.13.3"/>
    </reaction>
</comment>
<dbReference type="InterPro" id="IPR011006">
    <property type="entry name" value="CheY-like_superfamily"/>
</dbReference>
<proteinExistence type="predicted"/>
<keyword evidence="10" id="KW-0808">Transferase</keyword>
<sequence length="611" mass="65688">MNNDEPAPPPVSPGPDAPDGRSSSDRQEEPGGASSGLAANGIHDEPDDRRARDPDAGDATIRDSPTGGPGIHHWKQATITEPGLDQRGSVFFAAIQMTRMPMVLTDPNQPDNPIVFANRAFQDLTGYEQHEITGRNCRFLQGPGTDRASVRELRDAIAERRAMSVELLNYRRDGSTFWNAVFVAPVYGTDGQLLYFFASQLDVTRRRSSEQAFRQAQKMESIGQLTAGLAHDFNNLLQVVSGSLEILRARVADERLLRHVANATAAAERGARLTRQLLAFARKTRLEPRALDINGLINEFAEVLESTAGRGVELQLSLRRRLPPVAVDPVHLEMALLNVLINARDATPEGGTITIATGSVELPANGLPAGRYVTLSVSDQGTGMTPEVLERAVEPFFTTKPTGKGTGLGLAMAHGFAQQSLGRLEIESEQRRGTTVRMLFPAAEQAVVSAPPASPTPATTPADALPGGNETILVVEDSEDVLALAREHLHGLGYTVLTAFNADEALRVLEAPGSPRVDLLFSDLVMPGGMNGLALADRVRGQRPGIGVLLTTGYNEDLVADGPRATAMDVLGKPYRRIELADRVRAALDRRDTDPANRTPPRSTGGPAHEA</sequence>
<dbReference type="InterPro" id="IPR001789">
    <property type="entry name" value="Sig_transdc_resp-reg_receiver"/>
</dbReference>
<dbReference type="InterPro" id="IPR036890">
    <property type="entry name" value="HATPase_C_sf"/>
</dbReference>
<evidence type="ECO:0000313" key="10">
    <source>
        <dbReference type="EMBL" id="MCQ8239632.1"/>
    </source>
</evidence>
<organism evidence="10 11">
    <name type="scientific">Rhizosaccharibacter radicis</name>
    <dbReference type="NCBI Taxonomy" id="2782605"/>
    <lineage>
        <taxon>Bacteria</taxon>
        <taxon>Pseudomonadati</taxon>
        <taxon>Pseudomonadota</taxon>
        <taxon>Alphaproteobacteria</taxon>
        <taxon>Acetobacterales</taxon>
        <taxon>Acetobacteraceae</taxon>
        <taxon>Rhizosaccharibacter</taxon>
    </lineage>
</organism>
<dbReference type="Pfam" id="PF02518">
    <property type="entry name" value="HATPase_c"/>
    <property type="match status" value="1"/>
</dbReference>
<dbReference type="SUPFAM" id="SSF55785">
    <property type="entry name" value="PYP-like sensor domain (PAS domain)"/>
    <property type="match status" value="1"/>
</dbReference>
<dbReference type="SMART" id="SM00388">
    <property type="entry name" value="HisKA"/>
    <property type="match status" value="1"/>
</dbReference>
<dbReference type="NCBIfam" id="NF010076">
    <property type="entry name" value="PRK13557.1"/>
    <property type="match status" value="1"/>
</dbReference>
<dbReference type="Gene3D" id="1.10.287.130">
    <property type="match status" value="1"/>
</dbReference>
<dbReference type="InterPro" id="IPR005467">
    <property type="entry name" value="His_kinase_dom"/>
</dbReference>
<dbReference type="SMART" id="SM00086">
    <property type="entry name" value="PAC"/>
    <property type="match status" value="1"/>
</dbReference>
<keyword evidence="3 4" id="KW-0597">Phosphoprotein</keyword>
<evidence type="ECO:0000256" key="1">
    <source>
        <dbReference type="ARBA" id="ARBA00000085"/>
    </source>
</evidence>
<feature type="modified residue" description="4-aspartylphosphate" evidence="4">
    <location>
        <position position="523"/>
    </location>
</feature>
<dbReference type="SUPFAM" id="SSF55874">
    <property type="entry name" value="ATPase domain of HSP90 chaperone/DNA topoisomerase II/histidine kinase"/>
    <property type="match status" value="1"/>
</dbReference>
<dbReference type="PROSITE" id="PS50109">
    <property type="entry name" value="HIS_KIN"/>
    <property type="match status" value="1"/>
</dbReference>
<dbReference type="NCBIfam" id="TIGR00229">
    <property type="entry name" value="sensory_box"/>
    <property type="match status" value="1"/>
</dbReference>
<dbReference type="RefSeq" id="WP_422918366.1">
    <property type="nucleotide sequence ID" value="NZ_JAMZEJ010000001.1"/>
</dbReference>
<dbReference type="InterPro" id="IPR036097">
    <property type="entry name" value="HisK_dim/P_sf"/>
</dbReference>
<feature type="compositionally biased region" description="Basic and acidic residues" evidence="5">
    <location>
        <begin position="18"/>
        <end position="29"/>
    </location>
</feature>
<dbReference type="Proteomes" id="UP001524547">
    <property type="component" value="Unassembled WGS sequence"/>
</dbReference>
<dbReference type="GO" id="GO:0016301">
    <property type="term" value="F:kinase activity"/>
    <property type="evidence" value="ECO:0007669"/>
    <property type="project" value="UniProtKB-KW"/>
</dbReference>
<dbReference type="SUPFAM" id="SSF52172">
    <property type="entry name" value="CheY-like"/>
    <property type="match status" value="1"/>
</dbReference>
<dbReference type="EC" id="2.7.13.3" evidence="2"/>
<feature type="domain" description="PAC" evidence="9">
    <location>
        <begin position="161"/>
        <end position="215"/>
    </location>
</feature>
<dbReference type="PANTHER" id="PTHR43065">
    <property type="entry name" value="SENSOR HISTIDINE KINASE"/>
    <property type="match status" value="1"/>
</dbReference>
<feature type="compositionally biased region" description="Basic and acidic residues" evidence="5">
    <location>
        <begin position="586"/>
        <end position="595"/>
    </location>
</feature>
<dbReference type="InterPro" id="IPR004358">
    <property type="entry name" value="Sig_transdc_His_kin-like_C"/>
</dbReference>
<dbReference type="Pfam" id="PF00072">
    <property type="entry name" value="Response_reg"/>
    <property type="match status" value="1"/>
</dbReference>
<dbReference type="Pfam" id="PF13426">
    <property type="entry name" value="PAS_9"/>
    <property type="match status" value="1"/>
</dbReference>
<dbReference type="PROSITE" id="PS50113">
    <property type="entry name" value="PAC"/>
    <property type="match status" value="1"/>
</dbReference>
<evidence type="ECO:0000259" key="9">
    <source>
        <dbReference type="PROSITE" id="PS50113"/>
    </source>
</evidence>
<dbReference type="SMART" id="SM00387">
    <property type="entry name" value="HATPase_c"/>
    <property type="match status" value="1"/>
</dbReference>
<dbReference type="PROSITE" id="PS50110">
    <property type="entry name" value="RESPONSE_REGULATORY"/>
    <property type="match status" value="1"/>
</dbReference>
<accession>A0ABT1VTF4</accession>
<evidence type="ECO:0000259" key="7">
    <source>
        <dbReference type="PROSITE" id="PS50110"/>
    </source>
</evidence>
<dbReference type="InterPro" id="IPR001610">
    <property type="entry name" value="PAC"/>
</dbReference>
<dbReference type="PROSITE" id="PS50112">
    <property type="entry name" value="PAS"/>
    <property type="match status" value="1"/>
</dbReference>
<dbReference type="Gene3D" id="3.30.565.10">
    <property type="entry name" value="Histidine kinase-like ATPase, C-terminal domain"/>
    <property type="match status" value="1"/>
</dbReference>
<reference evidence="10 11" key="1">
    <citation type="submission" date="2022-06" db="EMBL/GenBank/DDBJ databases">
        <title>Rhizosaccharibacter gen. nov. sp. nov. KSS12, endophytic bacteria isolated from sugarcane.</title>
        <authorList>
            <person name="Pitiwittayakul N."/>
        </authorList>
    </citation>
    <scope>NUCLEOTIDE SEQUENCE [LARGE SCALE GENOMIC DNA]</scope>
    <source>
        <strain evidence="10 11">KSS12</strain>
    </source>
</reference>
<name>A0ABT1VTF4_9PROT</name>
<feature type="region of interest" description="Disordered" evidence="5">
    <location>
        <begin position="1"/>
        <end position="74"/>
    </location>
</feature>
<dbReference type="SMART" id="SM00091">
    <property type="entry name" value="PAS"/>
    <property type="match status" value="1"/>
</dbReference>
<evidence type="ECO:0000259" key="8">
    <source>
        <dbReference type="PROSITE" id="PS50112"/>
    </source>
</evidence>
<evidence type="ECO:0000313" key="11">
    <source>
        <dbReference type="Proteomes" id="UP001524547"/>
    </source>
</evidence>
<dbReference type="Gene3D" id="3.40.50.2300">
    <property type="match status" value="1"/>
</dbReference>
<evidence type="ECO:0000256" key="5">
    <source>
        <dbReference type="SAM" id="MobiDB-lite"/>
    </source>
</evidence>
<dbReference type="CDD" id="cd00130">
    <property type="entry name" value="PAS"/>
    <property type="match status" value="1"/>
</dbReference>
<feature type="domain" description="PAS" evidence="8">
    <location>
        <begin position="87"/>
        <end position="160"/>
    </location>
</feature>
<keyword evidence="10" id="KW-0418">Kinase</keyword>
<feature type="compositionally biased region" description="Pro residues" evidence="5">
    <location>
        <begin position="1"/>
        <end position="16"/>
    </location>
</feature>
<dbReference type="CDD" id="cd00082">
    <property type="entry name" value="HisKA"/>
    <property type="match status" value="1"/>
</dbReference>
<dbReference type="SUPFAM" id="SSF47384">
    <property type="entry name" value="Homodimeric domain of signal transducing histidine kinase"/>
    <property type="match status" value="1"/>
</dbReference>
<dbReference type="InterPro" id="IPR003661">
    <property type="entry name" value="HisK_dim/P_dom"/>
</dbReference>
<dbReference type="PRINTS" id="PR00344">
    <property type="entry name" value="BCTRLSENSOR"/>
</dbReference>
<evidence type="ECO:0000256" key="3">
    <source>
        <dbReference type="ARBA" id="ARBA00022553"/>
    </source>
</evidence>
<evidence type="ECO:0000259" key="6">
    <source>
        <dbReference type="PROSITE" id="PS50109"/>
    </source>
</evidence>
<gene>
    <name evidence="10" type="ORF">NFI88_02095</name>
</gene>
<dbReference type="InterPro" id="IPR035965">
    <property type="entry name" value="PAS-like_dom_sf"/>
</dbReference>
<feature type="compositionally biased region" description="Basic and acidic residues" evidence="5">
    <location>
        <begin position="42"/>
        <end position="55"/>
    </location>
</feature>
<keyword evidence="11" id="KW-1185">Reference proteome</keyword>
<dbReference type="Gene3D" id="3.30.450.20">
    <property type="entry name" value="PAS domain"/>
    <property type="match status" value="1"/>
</dbReference>
<dbReference type="InterPro" id="IPR000700">
    <property type="entry name" value="PAS-assoc_C"/>
</dbReference>
<dbReference type="InterPro" id="IPR003594">
    <property type="entry name" value="HATPase_dom"/>
</dbReference>
<dbReference type="Pfam" id="PF00512">
    <property type="entry name" value="HisKA"/>
    <property type="match status" value="1"/>
</dbReference>
<dbReference type="InterPro" id="IPR000014">
    <property type="entry name" value="PAS"/>
</dbReference>
<evidence type="ECO:0000256" key="4">
    <source>
        <dbReference type="PROSITE-ProRule" id="PRU00169"/>
    </source>
</evidence>